<reference evidence="2 3" key="1">
    <citation type="submission" date="2016-10" db="EMBL/GenBank/DDBJ databases">
        <authorList>
            <person name="de Groot N.N."/>
        </authorList>
    </citation>
    <scope>NUCLEOTIDE SEQUENCE [LARGE SCALE GENOMIC DNA]</scope>
    <source>
        <strain evidence="2 3">CGMCC 1.6493</strain>
    </source>
</reference>
<evidence type="ECO:0000313" key="2">
    <source>
        <dbReference type="EMBL" id="SFT44914.1"/>
    </source>
</evidence>
<dbReference type="PANTHER" id="PTHR35602:SF3">
    <property type="entry name" value="ESTERASE YQIA"/>
    <property type="match status" value="1"/>
</dbReference>
<dbReference type="SUPFAM" id="SSF53474">
    <property type="entry name" value="alpha/beta-Hydrolases"/>
    <property type="match status" value="1"/>
</dbReference>
<evidence type="ECO:0000256" key="1">
    <source>
        <dbReference type="SAM" id="MobiDB-lite"/>
    </source>
</evidence>
<dbReference type="RefSeq" id="WP_089847113.1">
    <property type="nucleotide sequence ID" value="NZ_FPAQ01000004.1"/>
</dbReference>
<dbReference type="EMBL" id="FPAQ01000004">
    <property type="protein sequence ID" value="SFT44914.1"/>
    <property type="molecule type" value="Genomic_DNA"/>
</dbReference>
<accession>A0A1I6Y475</accession>
<organism evidence="2 3">
    <name type="scientific">Halomonas saccharevitans</name>
    <dbReference type="NCBI Taxonomy" id="416872"/>
    <lineage>
        <taxon>Bacteria</taxon>
        <taxon>Pseudomonadati</taxon>
        <taxon>Pseudomonadota</taxon>
        <taxon>Gammaproteobacteria</taxon>
        <taxon>Oceanospirillales</taxon>
        <taxon>Halomonadaceae</taxon>
        <taxon>Halomonas</taxon>
    </lineage>
</organism>
<dbReference type="AlphaFoldDB" id="A0A1I6Y475"/>
<dbReference type="Proteomes" id="UP000199594">
    <property type="component" value="Unassembled WGS sequence"/>
</dbReference>
<dbReference type="InterPro" id="IPR029058">
    <property type="entry name" value="AB_hydrolase_fold"/>
</dbReference>
<evidence type="ECO:0008006" key="4">
    <source>
        <dbReference type="Google" id="ProtNLM"/>
    </source>
</evidence>
<gene>
    <name evidence="2" type="ORF">SAMN04487956_10431</name>
</gene>
<dbReference type="Pfam" id="PF05728">
    <property type="entry name" value="UPF0227"/>
    <property type="match status" value="1"/>
</dbReference>
<feature type="region of interest" description="Disordered" evidence="1">
    <location>
        <begin position="222"/>
        <end position="243"/>
    </location>
</feature>
<evidence type="ECO:0000313" key="3">
    <source>
        <dbReference type="Proteomes" id="UP000199594"/>
    </source>
</evidence>
<dbReference type="Gene3D" id="3.40.50.1820">
    <property type="entry name" value="alpha/beta hydrolase"/>
    <property type="match status" value="1"/>
</dbReference>
<dbReference type="InterPro" id="IPR008886">
    <property type="entry name" value="UPF0227/Esterase_YqiA"/>
</dbReference>
<name>A0A1I6Y475_9GAMM</name>
<protein>
    <recommendedName>
        <fullName evidence="4">Esterase</fullName>
    </recommendedName>
</protein>
<dbReference type="OrthoDB" id="9814831at2"/>
<sequence length="243" mass="25223">MLSAARRRPAASGVLYLHGFNSGSGSPKAALVREACARLGLPCATPQLPHRPRAALACAEARLAELGSAPLVVGSSMGGFLATLIAERHDLPGVLINPAVAPATLVADWVGQRFDNAYTGERFAIEAAHLEELEALTPGRVTAERYLLLLGTADETLNPRRAFALYRGARVILHPQGDHGFAALADYLPAILAHGGHALSAARLAGREGPAVQATGVQAPGFQAPGIQGTGVPGDTNDRNHFG</sequence>
<proteinExistence type="predicted"/>
<dbReference type="PANTHER" id="PTHR35602">
    <property type="entry name" value="ESTERASE YQIA-RELATED"/>
    <property type="match status" value="1"/>
</dbReference>